<dbReference type="PANTHER" id="PTHR32256">
    <property type="match status" value="1"/>
</dbReference>
<proteinExistence type="predicted"/>
<evidence type="ECO:0000256" key="1">
    <source>
        <dbReference type="SAM" id="MobiDB-lite"/>
    </source>
</evidence>
<dbReference type="InterPro" id="IPR011081">
    <property type="entry name" value="Big_4"/>
</dbReference>
<organism evidence="4">
    <name type="scientific">Clostridium botulinum</name>
    <dbReference type="NCBI Taxonomy" id="1491"/>
    <lineage>
        <taxon>Bacteria</taxon>
        <taxon>Bacillati</taxon>
        <taxon>Bacillota</taxon>
        <taxon>Clostridia</taxon>
        <taxon>Eubacteriales</taxon>
        <taxon>Clostridiaceae</taxon>
        <taxon>Clostridium</taxon>
    </lineage>
</organism>
<sequence length="1497" mass="165725">MIFLKCFFSLKNLIRGVFAIFSKKFVAKLLLYSSIAIIPMFNHNYVQAASSKQYETKYNVSLDKVWKIRFSREVDKSTLNPENIKILDNQGKEMPIDLSLDVDKHYVKIALKSGTYNGVHYIGKYEKDKKYTLIVKEGLMSEAYKNKKSKNLAYETMMEFNTIGDNEYPGLPIEDGLIVIGDKAYSVEYLSKHSSIANEITSNGNYYIAYISKEYGEKIKQVLGNNTTKGNQERANKILYYAPNGNQYEYEWNEAFGEYKIVLPKAYVDVTPGVINGVVNLAVKQVKAVPGAKYFKLAHSNTIKPIGESISYSMTYPTEKLTILSADETPLATALVDVYLPKTGYVSLSSVNETLGNTAGNISNNGSAAMDLDFYVYYVNSADKNSLYRKTLTGRMDTQISLDKAQYINVIGDWIYYSNYNDNGKIYKMKKDGTKKQILCDDTATYITVSGGVVYYANQSDKGRLYKINTDGTIDGGASNRDPAGKVHGMPVMDDYGNYNKATDQANFINVVGDWIYYSNFSDGHKIYTVNKDGNIRRKVNDEWADGIQIVGAWAYYCSGSGAISKVRVDGTGSVIPLRGTTRKVDKGYHLNIVDGWLYYSNAEDGGKLYRIKEDGSGEKKKLADLATDYINIVGDTMYLISAGKTYTLPLNTDGTIKPTLVTKDNNGNTVVDVKDVNITVAYEDANKTIGELEAKYLPQKVAVFMKDDTVQQLPVDWDIKNRKYNGQGIYTYTGTVLGHGKQIKCTLTIPSEMLNATSIIEVYNNGPKNGSIMIKERSFGPSKQDQELKEKLKLAKRVEIGDVIKVYDNPNSEKPLGNVKVDANNANGPLVKSLDLDMYGRSFWITITRKNKAESKPTEVRQLGGPILSGDVLDEDGEALGVDGRDISVKGWNNPSIRDDGFISDTTEIAAQGTKSIYVIPGTGKLNMENQGVIPSGITSANYWNGGNARALLTNYDLLTNDSLKNKLKEGNYSVYVVVGYDGKAEEDVNGFGSPLVIGKTASIPKVMKATEEKIPKAPSVAKQYVKSGDTVKISGVTKEDEIYLAPEGASYIAKDITNKPYKSHDNLFFEDQSKGKEEREKEYEKSGKPSIEDGYQCKLVDGKIPQSVRSGKYKVYMVNAIGSSSPASGEIVVDNEEPVVRLDSAKQEDVIKTVTQNGTTTQETTGQKFKVNFAAFDNSFDNSIKEGITVSMARLDSPKSAIKVQEIKDKGNKTFEVIINDPNANLNDYAIYAQDKAGNIGQINLQDKNLPANINNISLAIRTSNEGVDLVKSRLVGRTKYMTKDLTRVSDNYEVTVNGVKYVLQEESLRNLGASPSIDAFMNALMQAKQWDIANNKPMEDKPKLSSKVSIYKVNDIIYIEGNDNTPIQIEDKTKIDADTAIVSNMIGLNSNENSTGENSKNQQYIINVTGIAQKNGKLEVCLAGKCFDIDILSTDDATKIARKIKDAINNNTILDSYQYPGTNVESNGSEVRLTRKSPGAVVPTFTVEYFNYDN</sequence>
<protein>
    <submittedName>
        <fullName evidence="4">DUF5050 domain-containing protein</fullName>
    </submittedName>
</protein>
<comment type="caution">
    <text evidence="4">The sequence shown here is derived from an EMBL/GenBank/DDBJ whole genome shotgun (WGS) entry which is preliminary data.</text>
</comment>
<name>A0A6G4CUV8_CLOBO</name>
<evidence type="ECO:0000259" key="3">
    <source>
        <dbReference type="Pfam" id="PF16472"/>
    </source>
</evidence>
<evidence type="ECO:0000313" key="4">
    <source>
        <dbReference type="EMBL" id="NEZ77265.1"/>
    </source>
</evidence>
<accession>A0A6G4CUV8</accession>
<dbReference type="InterPro" id="IPR032485">
    <property type="entry name" value="LRP1-like_beta_prop"/>
</dbReference>
<dbReference type="Pfam" id="PF07532">
    <property type="entry name" value="Big_4"/>
    <property type="match status" value="1"/>
</dbReference>
<dbReference type="PANTHER" id="PTHR32256:SF17">
    <property type="entry name" value="EGF-LIKE DOMAIN-CONTAINING PROTEIN"/>
    <property type="match status" value="1"/>
</dbReference>
<dbReference type="SUPFAM" id="SSF63825">
    <property type="entry name" value="YWTD domain"/>
    <property type="match status" value="2"/>
</dbReference>
<feature type="domain" description="Bacterial Ig-like" evidence="2">
    <location>
        <begin position="684"/>
        <end position="739"/>
    </location>
</feature>
<gene>
    <name evidence="4" type="ORF">EXM56_18535</name>
</gene>
<reference evidence="4" key="1">
    <citation type="submission" date="2019-02" db="EMBL/GenBank/DDBJ databases">
        <title>Genome sequencing of Clostridium botulinum clinical isolates.</title>
        <authorList>
            <person name="Brunt J."/>
            <person name="Van Vliet A.H.M."/>
            <person name="Stringer S.C."/>
            <person name="Grant K.A."/>
            <person name="Carter A.C."/>
            <person name="Peck M.W."/>
        </authorList>
    </citation>
    <scope>NUCLEOTIDE SEQUENCE</scope>
    <source>
        <strain evidence="4">H114400598</strain>
    </source>
</reference>
<dbReference type="InterPro" id="IPR053369">
    <property type="entry name" value="SrfA-induced_signal"/>
</dbReference>
<feature type="domain" description="Prolow-density lipoprotein receptor-related protein 1-like beta-propeller" evidence="3">
    <location>
        <begin position="357"/>
        <end position="643"/>
    </location>
</feature>
<dbReference type="EMBL" id="SGKT01000087">
    <property type="protein sequence ID" value="NEZ77265.1"/>
    <property type="molecule type" value="Genomic_DNA"/>
</dbReference>
<feature type="region of interest" description="Disordered" evidence="1">
    <location>
        <begin position="1070"/>
        <end position="1091"/>
    </location>
</feature>
<dbReference type="Pfam" id="PF16472">
    <property type="entry name" value="DUF5050"/>
    <property type="match status" value="1"/>
</dbReference>
<evidence type="ECO:0000259" key="2">
    <source>
        <dbReference type="Pfam" id="PF07532"/>
    </source>
</evidence>